<name>A0ABX0L573_9NEIS</name>
<comment type="caution">
    <text evidence="2">The sequence shown here is derived from an EMBL/GenBank/DDBJ whole genome shotgun (WGS) entry which is preliminary data.</text>
</comment>
<evidence type="ECO:0000256" key="1">
    <source>
        <dbReference type="SAM" id="MobiDB-lite"/>
    </source>
</evidence>
<evidence type="ECO:0000313" key="2">
    <source>
        <dbReference type="EMBL" id="NHR06181.1"/>
    </source>
</evidence>
<dbReference type="RefSeq" id="WP_166452290.1">
    <property type="nucleotide sequence ID" value="NZ_JAAOMA010000017.1"/>
</dbReference>
<evidence type="ECO:0000313" key="3">
    <source>
        <dbReference type="Proteomes" id="UP001515641"/>
    </source>
</evidence>
<gene>
    <name evidence="2" type="ORF">HA052_13350</name>
</gene>
<reference evidence="2 3" key="1">
    <citation type="submission" date="2020-03" db="EMBL/GenBank/DDBJ databases">
        <title>Draft genome sequence of environmentally isolated cultures.</title>
        <authorList>
            <person name="Wilson H.S."/>
            <person name="De Leon M.E."/>
        </authorList>
    </citation>
    <scope>NUCLEOTIDE SEQUENCE [LARGE SCALE GENOMIC DNA]</scope>
    <source>
        <strain evidence="2 3">HSC-31F16</strain>
    </source>
</reference>
<keyword evidence="3" id="KW-1185">Reference proteome</keyword>
<accession>A0ABX0L573</accession>
<feature type="region of interest" description="Disordered" evidence="1">
    <location>
        <begin position="33"/>
        <end position="80"/>
    </location>
</feature>
<sequence>MTDPYKVEITKQTFWRQHACLGSSCFRSKKKYAQAGSASQDYTAEKTEDMTQGKAAKPAARDEAGPDFAMKTGPGKPCGQ</sequence>
<dbReference type="EMBL" id="JAAOMA010000017">
    <property type="protein sequence ID" value="NHR06181.1"/>
    <property type="molecule type" value="Genomic_DNA"/>
</dbReference>
<protein>
    <submittedName>
        <fullName evidence="2">Uncharacterized protein</fullName>
    </submittedName>
</protein>
<organism evidence="2 3">
    <name type="scientific">Chromobacterium fluminis</name>
    <dbReference type="NCBI Taxonomy" id="3044269"/>
    <lineage>
        <taxon>Bacteria</taxon>
        <taxon>Pseudomonadati</taxon>
        <taxon>Pseudomonadota</taxon>
        <taxon>Betaproteobacteria</taxon>
        <taxon>Neisseriales</taxon>
        <taxon>Chromobacteriaceae</taxon>
        <taxon>Chromobacterium</taxon>
    </lineage>
</organism>
<proteinExistence type="predicted"/>
<dbReference type="Proteomes" id="UP001515641">
    <property type="component" value="Unassembled WGS sequence"/>
</dbReference>